<protein>
    <submittedName>
        <fullName evidence="2">Uncharacterized protein</fullName>
    </submittedName>
</protein>
<keyword evidence="3" id="KW-1185">Reference proteome</keyword>
<name>A0ABQ8UCQ5_9EUKA</name>
<dbReference type="SUPFAM" id="SSF101908">
    <property type="entry name" value="Putative isomerase YbhE"/>
    <property type="match status" value="1"/>
</dbReference>
<organism evidence="2 3">
    <name type="scientific">Paratrimastix pyriformis</name>
    <dbReference type="NCBI Taxonomy" id="342808"/>
    <lineage>
        <taxon>Eukaryota</taxon>
        <taxon>Metamonada</taxon>
        <taxon>Preaxostyla</taxon>
        <taxon>Paratrimastigidae</taxon>
        <taxon>Paratrimastix</taxon>
    </lineage>
</organism>
<feature type="region of interest" description="Disordered" evidence="1">
    <location>
        <begin position="575"/>
        <end position="597"/>
    </location>
</feature>
<dbReference type="EMBL" id="JAPMOS010000108">
    <property type="protein sequence ID" value="KAJ4455432.1"/>
    <property type="molecule type" value="Genomic_DNA"/>
</dbReference>
<evidence type="ECO:0000256" key="1">
    <source>
        <dbReference type="SAM" id="MobiDB-lite"/>
    </source>
</evidence>
<feature type="region of interest" description="Disordered" evidence="1">
    <location>
        <begin position="140"/>
        <end position="165"/>
    </location>
</feature>
<accession>A0ABQ8UCQ5</accession>
<proteinExistence type="predicted"/>
<reference evidence="2" key="1">
    <citation type="journal article" date="2022" name="bioRxiv">
        <title>Genomics of Preaxostyla Flagellates Illuminates Evolutionary Transitions and the Path Towards Mitochondrial Loss.</title>
        <authorList>
            <person name="Novak L.V.F."/>
            <person name="Treitli S.C."/>
            <person name="Pyrih J."/>
            <person name="Halakuc P."/>
            <person name="Pipaliya S.V."/>
            <person name="Vacek V."/>
            <person name="Brzon O."/>
            <person name="Soukal P."/>
            <person name="Eme L."/>
            <person name="Dacks J.B."/>
            <person name="Karnkowska A."/>
            <person name="Elias M."/>
            <person name="Hampl V."/>
        </authorList>
    </citation>
    <scope>NUCLEOTIDE SEQUENCE</scope>
    <source>
        <strain evidence="2">RCP-MX</strain>
    </source>
</reference>
<comment type="caution">
    <text evidence="2">The sequence shown here is derived from an EMBL/GenBank/DDBJ whole genome shotgun (WGS) entry which is preliminary data.</text>
</comment>
<feature type="compositionally biased region" description="Low complexity" evidence="1">
    <location>
        <begin position="578"/>
        <end position="597"/>
    </location>
</feature>
<dbReference type="Proteomes" id="UP001141327">
    <property type="component" value="Unassembled WGS sequence"/>
</dbReference>
<gene>
    <name evidence="2" type="ORF">PAPYR_9656</name>
</gene>
<evidence type="ECO:0000313" key="2">
    <source>
        <dbReference type="EMBL" id="KAJ4455432.1"/>
    </source>
</evidence>
<feature type="region of interest" description="Disordered" evidence="1">
    <location>
        <begin position="179"/>
        <end position="213"/>
    </location>
</feature>
<feature type="region of interest" description="Disordered" evidence="1">
    <location>
        <begin position="388"/>
        <end position="412"/>
    </location>
</feature>
<feature type="region of interest" description="Disordered" evidence="1">
    <location>
        <begin position="850"/>
        <end position="885"/>
    </location>
</feature>
<feature type="compositionally biased region" description="Pro residues" evidence="1">
    <location>
        <begin position="199"/>
        <end position="209"/>
    </location>
</feature>
<evidence type="ECO:0000313" key="3">
    <source>
        <dbReference type="Proteomes" id="UP001141327"/>
    </source>
</evidence>
<sequence>MFCDLSFGVTDSGTPLHPLTSDALLALPSLAPPPVPPNVIPFGTRPSDNLDEEARLLSLTHESLGPVDVPLLSELLSESIGSNHPDAPHQHYPFWGPVIDTLPFTEPTPRVIPALIGILLRKSSDPSILCLHSIITRPAAIPSGDEDSTDPPRPSRRPTIQLGDPLQVDLDEDILEVQIRPAPGGRPAGSGEERRDPPWRPNSPRPHPILPSRRMYTSPTAALVRTLVAMILVQWTYDPGTSLPRDLRVAHRLCCGSRPQACVWSRTLHEFAWVEADGRVTVWNPATCVLPDGTPGPQPAPGPEMDAALESGRPPFIRLAPPPRPSGLQPFAVPQQPPPVRCLAYGPGARTLLLACCNAIAQCDLREAPFNDGGKHHCYVRQDEMDYTNKKKKSTRTPGTPQPHGSAGGAQKYPAVDEKSCHVIPLHHPDFHQLAAQDPAHWQEVLSLPPLSLFAKPHRPPPAESGLPSTPPALPPASLATLQAPQNAQIACPCVRNQFLSSRLHLTYRAPPFRHTAIALTPAVLPPVYASASVVAPGGTGVIGATTRAVVPDGAAAQPNAPTPPLAAADTKVPIEPATPNSASPTASPSPSVTTATGAPPMTVVEQHWPGIGAMTCAPGGPARGGAWWVALATQHEVLVFDTRCWGVPVARWDNQAHHDPPRHLVFMAPPAAPAATSTSTPPLWHLLAHSLAPAQPAVLFPFRPAAPPCRPPFPAMLSTTTVTSRPDLTQYRPALTTLPPRALAPPDRPPRTVTLPGYTPGGDSLTVPNPDPMATQPRLYQWIRTHRLKPRPHRPHYIRAAPVPILRVDPHALRGFGCCPLPTIPPAATNSATNLPACPRASGRSALPPTWCSTGAPQQHHRLHPPPTRPHPDWVRPRHPPRLR</sequence>